<dbReference type="GO" id="GO:0003677">
    <property type="term" value="F:DNA binding"/>
    <property type="evidence" value="ECO:0007669"/>
    <property type="project" value="UniProtKB-KW"/>
</dbReference>
<protein>
    <submittedName>
        <fullName evidence="11">Transcriptional regulator</fullName>
    </submittedName>
</protein>
<keyword evidence="2" id="KW-0963">Cytoplasm</keyword>
<dbReference type="PANTHER" id="PTHR45526">
    <property type="entry name" value="TRANSCRIPTIONAL REGULATORY PROTEIN DPIA"/>
    <property type="match status" value="1"/>
</dbReference>
<gene>
    <name evidence="11" type="ORF">AXI58_18965</name>
</gene>
<evidence type="ECO:0000256" key="2">
    <source>
        <dbReference type="ARBA" id="ARBA00022490"/>
    </source>
</evidence>
<evidence type="ECO:0000256" key="6">
    <source>
        <dbReference type="ARBA" id="ARBA00023125"/>
    </source>
</evidence>
<evidence type="ECO:0000256" key="4">
    <source>
        <dbReference type="ARBA" id="ARBA00023012"/>
    </source>
</evidence>
<dbReference type="SMART" id="SM00448">
    <property type="entry name" value="REC"/>
    <property type="match status" value="1"/>
</dbReference>
<dbReference type="CDD" id="cd19925">
    <property type="entry name" value="REC_citrate_TCS"/>
    <property type="match status" value="1"/>
</dbReference>
<dbReference type="AlphaFoldDB" id="A0A150F6L7"/>
<keyword evidence="6" id="KW-0238">DNA-binding</keyword>
<proteinExistence type="predicted"/>
<feature type="domain" description="Response regulatory" evidence="10">
    <location>
        <begin position="3"/>
        <end position="119"/>
    </location>
</feature>
<keyword evidence="12" id="KW-1185">Reference proteome</keyword>
<keyword evidence="3 9" id="KW-0597">Phosphoprotein</keyword>
<dbReference type="InterPro" id="IPR051271">
    <property type="entry name" value="2C-system_Tx_regulators"/>
</dbReference>
<dbReference type="EMBL" id="LSBA01000020">
    <property type="protein sequence ID" value="KXZ17484.1"/>
    <property type="molecule type" value="Genomic_DNA"/>
</dbReference>
<dbReference type="PANTHER" id="PTHR45526:SF1">
    <property type="entry name" value="TRANSCRIPTIONAL REGULATORY PROTEIN DCUR-RELATED"/>
    <property type="match status" value="1"/>
</dbReference>
<keyword evidence="4" id="KW-0902">Two-component regulatory system</keyword>
<sequence>MINVLIVEDDPMVGELNKRYLSQIEGFQLKGIASSFQSALHVLSEHHIDLILLDIYMPGKNGLELLTEIRKQNESVDVIVISAASELDVIKKTLRYGAVDYLIKPFEFDRFQTALSDYRRKQKVYQSHRSMTQKELDAELFQKKEAAEKVHLPKGLTKSTLKLIWASIESFGDSSFTTEDLAKHTEISQVSIRKYLKFLEDIQVLNVEMAYGTIGRPVFQYNINTGNVSSINQYF</sequence>
<evidence type="ECO:0000313" key="12">
    <source>
        <dbReference type="Proteomes" id="UP000075430"/>
    </source>
</evidence>
<dbReference type="STRING" id="1793963.AXI58_18965"/>
<evidence type="ECO:0000256" key="7">
    <source>
        <dbReference type="ARBA" id="ARBA00023159"/>
    </source>
</evidence>
<evidence type="ECO:0000256" key="9">
    <source>
        <dbReference type="PROSITE-ProRule" id="PRU00169"/>
    </source>
</evidence>
<keyword evidence="7" id="KW-0010">Activator</keyword>
<keyword evidence="8" id="KW-0804">Transcription</keyword>
<comment type="subcellular location">
    <subcellularLocation>
        <location evidence="1">Cytoplasm</location>
    </subcellularLocation>
</comment>
<dbReference type="Pfam" id="PF00072">
    <property type="entry name" value="Response_reg"/>
    <property type="match status" value="1"/>
</dbReference>
<dbReference type="Proteomes" id="UP000075430">
    <property type="component" value="Unassembled WGS sequence"/>
</dbReference>
<feature type="modified residue" description="4-aspartylphosphate" evidence="9">
    <location>
        <position position="54"/>
    </location>
</feature>
<dbReference type="GO" id="GO:0000156">
    <property type="term" value="F:phosphorelay response regulator activity"/>
    <property type="evidence" value="ECO:0007669"/>
    <property type="project" value="TreeGrafter"/>
</dbReference>
<dbReference type="PROSITE" id="PS50110">
    <property type="entry name" value="RESPONSE_REGULATORY"/>
    <property type="match status" value="1"/>
</dbReference>
<evidence type="ECO:0000256" key="3">
    <source>
        <dbReference type="ARBA" id="ARBA00022553"/>
    </source>
</evidence>
<evidence type="ECO:0000256" key="1">
    <source>
        <dbReference type="ARBA" id="ARBA00004496"/>
    </source>
</evidence>
<dbReference type="PIRSF" id="PIRSF006171">
    <property type="entry name" value="RR_citrat_malat"/>
    <property type="match status" value="1"/>
</dbReference>
<reference evidence="12" key="1">
    <citation type="submission" date="2016-02" db="EMBL/GenBank/DDBJ databases">
        <authorList>
            <person name="Dunlap C."/>
        </authorList>
    </citation>
    <scope>NUCLEOTIDE SEQUENCE [LARGE SCALE GENOMIC DNA]</scope>
    <source>
        <strain evidence="12">NRRL B-41092</strain>
    </source>
</reference>
<dbReference type="InterPro" id="IPR024187">
    <property type="entry name" value="Sig_transdc_resp-reg_cit/mal"/>
</dbReference>
<dbReference type="GO" id="GO:0005737">
    <property type="term" value="C:cytoplasm"/>
    <property type="evidence" value="ECO:0007669"/>
    <property type="project" value="UniProtKB-SubCell"/>
</dbReference>
<name>A0A150F6L7_9BACI</name>
<accession>A0A150F6L7</accession>
<dbReference type="InterPro" id="IPR001789">
    <property type="entry name" value="Sig_transdc_resp-reg_receiver"/>
</dbReference>
<dbReference type="OrthoDB" id="9759232at2"/>
<comment type="caution">
    <text evidence="11">The sequence shown here is derived from an EMBL/GenBank/DDBJ whole genome shotgun (WGS) entry which is preliminary data.</text>
</comment>
<evidence type="ECO:0000313" key="11">
    <source>
        <dbReference type="EMBL" id="KXZ17484.1"/>
    </source>
</evidence>
<evidence type="ECO:0000256" key="8">
    <source>
        <dbReference type="ARBA" id="ARBA00023163"/>
    </source>
</evidence>
<dbReference type="RefSeq" id="WP_061522331.1">
    <property type="nucleotide sequence ID" value="NZ_JANBMN010000011.1"/>
</dbReference>
<evidence type="ECO:0000256" key="5">
    <source>
        <dbReference type="ARBA" id="ARBA00023015"/>
    </source>
</evidence>
<keyword evidence="5" id="KW-0805">Transcription regulation</keyword>
<dbReference type="Gene3D" id="3.40.50.2300">
    <property type="match status" value="1"/>
</dbReference>
<organism evidence="11 12">
    <name type="scientific">Bacillus nakamurai</name>
    <dbReference type="NCBI Taxonomy" id="1793963"/>
    <lineage>
        <taxon>Bacteria</taxon>
        <taxon>Bacillati</taxon>
        <taxon>Bacillota</taxon>
        <taxon>Bacilli</taxon>
        <taxon>Bacillales</taxon>
        <taxon>Bacillaceae</taxon>
        <taxon>Bacillus</taxon>
    </lineage>
</organism>
<dbReference type="SUPFAM" id="SSF52172">
    <property type="entry name" value="CheY-like"/>
    <property type="match status" value="1"/>
</dbReference>
<dbReference type="InterPro" id="IPR011006">
    <property type="entry name" value="CheY-like_superfamily"/>
</dbReference>
<evidence type="ECO:0000259" key="10">
    <source>
        <dbReference type="PROSITE" id="PS50110"/>
    </source>
</evidence>
<dbReference type="GO" id="GO:0003700">
    <property type="term" value="F:DNA-binding transcription factor activity"/>
    <property type="evidence" value="ECO:0007669"/>
    <property type="project" value="InterPro"/>
</dbReference>